<protein>
    <recommendedName>
        <fullName evidence="3">Lipoprotein</fullName>
    </recommendedName>
</protein>
<dbReference type="RefSeq" id="YP_009211472.1">
    <property type="nucleotide sequence ID" value="NC_028940.1"/>
</dbReference>
<evidence type="ECO:0000313" key="2">
    <source>
        <dbReference type="Proteomes" id="UP000030739"/>
    </source>
</evidence>
<name>A0A0A0Q0I4_9CAUD</name>
<dbReference type="KEGG" id="vg:26637944"/>
<organism evidence="1 2">
    <name type="scientific">Pectobacterium bacteriophage PM2</name>
    <dbReference type="NCBI Taxonomy" id="1429794"/>
    <lineage>
        <taxon>Viruses</taxon>
        <taxon>Duplodnaviria</taxon>
        <taxon>Heunggongvirae</taxon>
        <taxon>Uroviricota</taxon>
        <taxon>Caudoviricetes</taxon>
        <taxon>Pantevenvirales</taxon>
        <taxon>Straboviridae</taxon>
        <taxon>Tevenvirinae</taxon>
        <taxon>Mosugukvirus</taxon>
        <taxon>Mosugukvirus pm2</taxon>
    </lineage>
</organism>
<dbReference type="EMBL" id="KF835987">
    <property type="protein sequence ID" value="AHY25013.1"/>
    <property type="molecule type" value="Genomic_DNA"/>
</dbReference>
<dbReference type="GeneID" id="26637944"/>
<reference evidence="1 2" key="1">
    <citation type="journal article" date="2015" name="Plant Pathol. J.">
        <title>Isolation and Genomic Characterization of the T4-Like Bacteriophage PM2 Infecting Pectobacterium carotovorum subsp. carotovorum.</title>
        <authorList>
            <person name="Lim J.A."/>
            <person name="Lee D.H."/>
            <person name="Heu S."/>
        </authorList>
    </citation>
    <scope>NUCLEOTIDE SEQUENCE [LARGE SCALE GENOMIC DNA]</scope>
</reference>
<dbReference type="PROSITE" id="PS51257">
    <property type="entry name" value="PROKAR_LIPOPROTEIN"/>
    <property type="match status" value="1"/>
</dbReference>
<proteinExistence type="predicted"/>
<evidence type="ECO:0000313" key="1">
    <source>
        <dbReference type="EMBL" id="AHY25013.1"/>
    </source>
</evidence>
<sequence length="175" mass="19714">MKFKNVLKASIAAVLFSSLLGCAVPQGEIVDRSDVGQVRTEADRKAHSGILKWRNGSGVVYNRNFNQCGKNCANHAELALKMDQEKAQREKDGNPEWERIVAREKAAYKRLDVAKKCEYALTLMGASINDKYNESLVVNGYNSKITRDYGKKYFDFRNKAPKLMNDCIEAGLKDE</sequence>
<keyword evidence="2" id="KW-1185">Reference proteome</keyword>
<accession>A0A0A0Q0I4</accession>
<dbReference type="Proteomes" id="UP000030739">
    <property type="component" value="Segment"/>
</dbReference>
<evidence type="ECO:0008006" key="3">
    <source>
        <dbReference type="Google" id="ProtNLM"/>
    </source>
</evidence>
<dbReference type="OrthoDB" id="11171at10239"/>
<gene>
    <name evidence="1" type="ORF">PM2_051</name>
</gene>